<dbReference type="RefSeq" id="WP_083895065.1">
    <property type="nucleotide sequence ID" value="NZ_QJKF01000008.1"/>
</dbReference>
<proteinExistence type="predicted"/>
<dbReference type="InterPro" id="IPR002645">
    <property type="entry name" value="STAS_dom"/>
</dbReference>
<name>A0A318KAL3_9NOCA</name>
<dbReference type="Pfam" id="PF13466">
    <property type="entry name" value="STAS_2"/>
    <property type="match status" value="1"/>
</dbReference>
<gene>
    <name evidence="2" type="ORF">DFR70_108300</name>
</gene>
<dbReference type="CDD" id="cd07043">
    <property type="entry name" value="STAS_anti-anti-sigma_factors"/>
    <property type="match status" value="1"/>
</dbReference>
<dbReference type="Gene3D" id="3.30.750.24">
    <property type="entry name" value="STAS domain"/>
    <property type="match status" value="1"/>
</dbReference>
<organism evidence="2 3">
    <name type="scientific">Nocardia tenerifensis</name>
    <dbReference type="NCBI Taxonomy" id="228006"/>
    <lineage>
        <taxon>Bacteria</taxon>
        <taxon>Bacillati</taxon>
        <taxon>Actinomycetota</taxon>
        <taxon>Actinomycetes</taxon>
        <taxon>Mycobacteriales</taxon>
        <taxon>Nocardiaceae</taxon>
        <taxon>Nocardia</taxon>
    </lineage>
</organism>
<dbReference type="SUPFAM" id="SSF52091">
    <property type="entry name" value="SpoIIaa-like"/>
    <property type="match status" value="1"/>
</dbReference>
<reference evidence="2 3" key="1">
    <citation type="submission" date="2018-05" db="EMBL/GenBank/DDBJ databases">
        <title>Genomic Encyclopedia of Type Strains, Phase IV (KMG-IV): sequencing the most valuable type-strain genomes for metagenomic binning, comparative biology and taxonomic classification.</title>
        <authorList>
            <person name="Goeker M."/>
        </authorList>
    </citation>
    <scope>NUCLEOTIDE SEQUENCE [LARGE SCALE GENOMIC DNA]</scope>
    <source>
        <strain evidence="2 3">DSM 44704</strain>
    </source>
</reference>
<dbReference type="Proteomes" id="UP000247569">
    <property type="component" value="Unassembled WGS sequence"/>
</dbReference>
<keyword evidence="3" id="KW-1185">Reference proteome</keyword>
<dbReference type="OrthoDB" id="4570743at2"/>
<sequence length="174" mass="19086">MHVGRSQDWLLNICRATIMAWIAPEPVLEEVRSVVSSSSAIVADAQRSQWYPEPGEVRCFPQEQPARVAMRGDIDLTTEWQLDKAYAELAQSPPADVVLDLTEVTFLGCVALRLLVALTARLSPTGHRLVIPSPSTPARRLLELAGFLGSAGDRELAPTETRTVATDLAQWRLA</sequence>
<dbReference type="PROSITE" id="PS50801">
    <property type="entry name" value="STAS"/>
    <property type="match status" value="1"/>
</dbReference>
<dbReference type="EMBL" id="QJKF01000008">
    <property type="protein sequence ID" value="PXX61742.1"/>
    <property type="molecule type" value="Genomic_DNA"/>
</dbReference>
<protein>
    <submittedName>
        <fullName evidence="2">Anti-anti-sigma factor</fullName>
    </submittedName>
</protein>
<dbReference type="InterPro" id="IPR058548">
    <property type="entry name" value="MlaB-like_STAS"/>
</dbReference>
<evidence type="ECO:0000259" key="1">
    <source>
        <dbReference type="PROSITE" id="PS50801"/>
    </source>
</evidence>
<feature type="domain" description="STAS" evidence="1">
    <location>
        <begin position="68"/>
        <end position="167"/>
    </location>
</feature>
<evidence type="ECO:0000313" key="3">
    <source>
        <dbReference type="Proteomes" id="UP000247569"/>
    </source>
</evidence>
<accession>A0A318KAL3</accession>
<dbReference type="AlphaFoldDB" id="A0A318KAL3"/>
<dbReference type="InterPro" id="IPR036513">
    <property type="entry name" value="STAS_dom_sf"/>
</dbReference>
<evidence type="ECO:0000313" key="2">
    <source>
        <dbReference type="EMBL" id="PXX61742.1"/>
    </source>
</evidence>
<comment type="caution">
    <text evidence="2">The sequence shown here is derived from an EMBL/GenBank/DDBJ whole genome shotgun (WGS) entry which is preliminary data.</text>
</comment>